<protein>
    <recommendedName>
        <fullName evidence="2">Predicted DNA-binding protein ribbon-helix-helix domain-containing protein</fullName>
    </recommendedName>
</protein>
<organism evidence="3 4">
    <name type="scientific">Sorangium cellulosum</name>
    <name type="common">Polyangium cellulosum</name>
    <dbReference type="NCBI Taxonomy" id="56"/>
    <lineage>
        <taxon>Bacteria</taxon>
        <taxon>Pseudomonadati</taxon>
        <taxon>Myxococcota</taxon>
        <taxon>Polyangia</taxon>
        <taxon>Polyangiales</taxon>
        <taxon>Polyangiaceae</taxon>
        <taxon>Sorangium</taxon>
    </lineage>
</organism>
<sequence length="82" mass="9291">MLVARPCGLMCAQMKNNAHKNSGRQGRPRRRPSNLTIPIDLRERLRALSETTGIPQSRIAEQGIRIRLAQIEHAQRAPERTP</sequence>
<gene>
    <name evidence="3" type="ORF">BE04_33575</name>
</gene>
<name>A0A150PMC8_SORCE</name>
<feature type="compositionally biased region" description="Basic residues" evidence="1">
    <location>
        <begin position="17"/>
        <end position="32"/>
    </location>
</feature>
<evidence type="ECO:0000259" key="2">
    <source>
        <dbReference type="Pfam" id="PF12651"/>
    </source>
</evidence>
<feature type="domain" description="Predicted DNA-binding protein ribbon-helix-helix" evidence="2">
    <location>
        <begin position="30"/>
        <end position="64"/>
    </location>
</feature>
<evidence type="ECO:0000313" key="3">
    <source>
        <dbReference type="EMBL" id="KYF56716.1"/>
    </source>
</evidence>
<reference evidence="3 4" key="1">
    <citation type="submission" date="2014-02" db="EMBL/GenBank/DDBJ databases">
        <title>The small core and large imbalanced accessory genome model reveals a collaborative survival strategy of Sorangium cellulosum strains in nature.</title>
        <authorList>
            <person name="Han K."/>
            <person name="Peng R."/>
            <person name="Blom J."/>
            <person name="Li Y.-Z."/>
        </authorList>
    </citation>
    <scope>NUCLEOTIDE SEQUENCE [LARGE SCALE GENOMIC DNA]</scope>
    <source>
        <strain evidence="3 4">So0157-18</strain>
    </source>
</reference>
<comment type="caution">
    <text evidence="3">The sequence shown here is derived from an EMBL/GenBank/DDBJ whole genome shotgun (WGS) entry which is preliminary data.</text>
</comment>
<accession>A0A150PMC8</accession>
<evidence type="ECO:0000256" key="1">
    <source>
        <dbReference type="SAM" id="MobiDB-lite"/>
    </source>
</evidence>
<evidence type="ECO:0000313" key="4">
    <source>
        <dbReference type="Proteomes" id="UP000075604"/>
    </source>
</evidence>
<proteinExistence type="predicted"/>
<feature type="region of interest" description="Disordered" evidence="1">
    <location>
        <begin position="16"/>
        <end position="35"/>
    </location>
</feature>
<dbReference type="AlphaFoldDB" id="A0A150PMC8"/>
<dbReference type="Proteomes" id="UP000075604">
    <property type="component" value="Unassembled WGS sequence"/>
</dbReference>
<dbReference type="InterPro" id="IPR038733">
    <property type="entry name" value="Predicted_DNA_bind_prot_RHH"/>
</dbReference>
<dbReference type="EMBL" id="JELX01002042">
    <property type="protein sequence ID" value="KYF56716.1"/>
    <property type="molecule type" value="Genomic_DNA"/>
</dbReference>
<dbReference type="Pfam" id="PF12651">
    <property type="entry name" value="RHH_3"/>
    <property type="match status" value="1"/>
</dbReference>